<evidence type="ECO:0000256" key="1">
    <source>
        <dbReference type="SAM" id="Phobius"/>
    </source>
</evidence>
<protein>
    <submittedName>
        <fullName evidence="2">Uncharacterized protein</fullName>
    </submittedName>
</protein>
<proteinExistence type="predicted"/>
<dbReference type="Proteomes" id="UP001497512">
    <property type="component" value="Chromosome 11"/>
</dbReference>
<dbReference type="EMBL" id="OZ019903">
    <property type="protein sequence ID" value="CAK9197055.1"/>
    <property type="molecule type" value="Genomic_DNA"/>
</dbReference>
<feature type="transmembrane region" description="Helical" evidence="1">
    <location>
        <begin position="51"/>
        <end position="73"/>
    </location>
</feature>
<evidence type="ECO:0000313" key="3">
    <source>
        <dbReference type="Proteomes" id="UP001497512"/>
    </source>
</evidence>
<organism evidence="2 3">
    <name type="scientific">Sphagnum troendelagicum</name>
    <dbReference type="NCBI Taxonomy" id="128251"/>
    <lineage>
        <taxon>Eukaryota</taxon>
        <taxon>Viridiplantae</taxon>
        <taxon>Streptophyta</taxon>
        <taxon>Embryophyta</taxon>
        <taxon>Bryophyta</taxon>
        <taxon>Sphagnophytina</taxon>
        <taxon>Sphagnopsida</taxon>
        <taxon>Sphagnales</taxon>
        <taxon>Sphagnaceae</taxon>
        <taxon>Sphagnum</taxon>
    </lineage>
</organism>
<evidence type="ECO:0000313" key="2">
    <source>
        <dbReference type="EMBL" id="CAK9197055.1"/>
    </source>
</evidence>
<name>A0ABP0TIS3_9BRYO</name>
<keyword evidence="3" id="KW-1185">Reference proteome</keyword>
<keyword evidence="1" id="KW-0472">Membrane</keyword>
<sequence length="75" mass="7528">MAFSNMGVKRRTAVVATAAAVMLVTATMGVTMTQAAAPAPGSNSNDTNQSALPSLVTSILLSLITFVAAAGFVKI</sequence>
<keyword evidence="1" id="KW-0812">Transmembrane</keyword>
<gene>
    <name evidence="2" type="ORF">CSSPTR1EN2_LOCUS3783</name>
</gene>
<accession>A0ABP0TIS3</accession>
<reference evidence="2" key="1">
    <citation type="submission" date="2024-02" db="EMBL/GenBank/DDBJ databases">
        <authorList>
            <consortium name="ELIXIR-Norway"/>
            <consortium name="Elixir Norway"/>
        </authorList>
    </citation>
    <scope>NUCLEOTIDE SEQUENCE</scope>
</reference>
<keyword evidence="1" id="KW-1133">Transmembrane helix</keyword>